<gene>
    <name evidence="11" type="ORF">LTR97_004377</name>
</gene>
<evidence type="ECO:0000256" key="1">
    <source>
        <dbReference type="ARBA" id="ARBA00004589"/>
    </source>
</evidence>
<keyword evidence="8" id="KW-0449">Lipoprotein</keyword>
<evidence type="ECO:0000256" key="2">
    <source>
        <dbReference type="ARBA" id="ARBA00004613"/>
    </source>
</evidence>
<evidence type="ECO:0000259" key="10">
    <source>
        <dbReference type="SMART" id="SM00747"/>
    </source>
</evidence>
<feature type="chain" id="PRO_5042892503" description="CFEM domain-containing protein" evidence="9">
    <location>
        <begin position="25"/>
        <end position="168"/>
    </location>
</feature>
<keyword evidence="6 9" id="KW-0732">Signal</keyword>
<evidence type="ECO:0000313" key="11">
    <source>
        <dbReference type="EMBL" id="KAK5701562.1"/>
    </source>
</evidence>
<keyword evidence="4" id="KW-0964">Secreted</keyword>
<proteinExistence type="inferred from homology"/>
<comment type="subcellular location">
    <subcellularLocation>
        <location evidence="1">Membrane</location>
        <topology evidence="1">Lipid-anchor</topology>
        <topology evidence="1">GPI-anchor</topology>
    </subcellularLocation>
    <subcellularLocation>
        <location evidence="2">Secreted</location>
    </subcellularLocation>
</comment>
<evidence type="ECO:0000256" key="5">
    <source>
        <dbReference type="ARBA" id="ARBA00022622"/>
    </source>
</evidence>
<feature type="signal peptide" evidence="9">
    <location>
        <begin position="1"/>
        <end position="24"/>
    </location>
</feature>
<evidence type="ECO:0000256" key="6">
    <source>
        <dbReference type="ARBA" id="ARBA00022729"/>
    </source>
</evidence>
<name>A0AAN8A396_9PEZI</name>
<keyword evidence="5" id="KW-0472">Membrane</keyword>
<evidence type="ECO:0000256" key="7">
    <source>
        <dbReference type="ARBA" id="ARBA00023157"/>
    </source>
</evidence>
<evidence type="ECO:0000256" key="3">
    <source>
        <dbReference type="ARBA" id="ARBA00010031"/>
    </source>
</evidence>
<dbReference type="Pfam" id="PF05730">
    <property type="entry name" value="CFEM"/>
    <property type="match status" value="1"/>
</dbReference>
<protein>
    <recommendedName>
        <fullName evidence="10">CFEM domain-containing protein</fullName>
    </recommendedName>
</protein>
<comment type="caution">
    <text evidence="11">The sequence shown here is derived from an EMBL/GenBank/DDBJ whole genome shotgun (WGS) entry which is preliminary data.</text>
</comment>
<keyword evidence="5" id="KW-0336">GPI-anchor</keyword>
<dbReference type="SMART" id="SM00747">
    <property type="entry name" value="CFEM"/>
    <property type="match status" value="1"/>
</dbReference>
<dbReference type="GO" id="GO:0005576">
    <property type="term" value="C:extracellular region"/>
    <property type="evidence" value="ECO:0007669"/>
    <property type="project" value="UniProtKB-SubCell"/>
</dbReference>
<comment type="similarity">
    <text evidence="3">Belongs to the RBT5 family.</text>
</comment>
<dbReference type="Proteomes" id="UP001310594">
    <property type="component" value="Unassembled WGS sequence"/>
</dbReference>
<accession>A0AAN8A396</accession>
<sequence>MQLTTFLVAFPALSSALIYNKTQAYQPGNLDKYRCMGTEGFNALVPECLHQCQRDANANDGCAYDDLACHCANYDVYSPLVEQCVFPASLGGAGACTFPELGQIRPIVQDMCNFFNATGYTAYTRCGRPAGRGGRGSGRWGGHGLTLSPEKTFGLITDQTVTITDIDA</sequence>
<organism evidence="11 12">
    <name type="scientific">Elasticomyces elasticus</name>
    <dbReference type="NCBI Taxonomy" id="574655"/>
    <lineage>
        <taxon>Eukaryota</taxon>
        <taxon>Fungi</taxon>
        <taxon>Dikarya</taxon>
        <taxon>Ascomycota</taxon>
        <taxon>Pezizomycotina</taxon>
        <taxon>Dothideomycetes</taxon>
        <taxon>Dothideomycetidae</taxon>
        <taxon>Mycosphaerellales</taxon>
        <taxon>Teratosphaeriaceae</taxon>
        <taxon>Elasticomyces</taxon>
    </lineage>
</organism>
<keyword evidence="5" id="KW-0325">Glycoprotein</keyword>
<reference evidence="11" key="1">
    <citation type="submission" date="2023-08" db="EMBL/GenBank/DDBJ databases">
        <title>Black Yeasts Isolated from many extreme environments.</title>
        <authorList>
            <person name="Coleine C."/>
            <person name="Stajich J.E."/>
            <person name="Selbmann L."/>
        </authorList>
    </citation>
    <scope>NUCLEOTIDE SEQUENCE</scope>
    <source>
        <strain evidence="11">CCFEE 5810</strain>
    </source>
</reference>
<evidence type="ECO:0000256" key="8">
    <source>
        <dbReference type="ARBA" id="ARBA00023288"/>
    </source>
</evidence>
<evidence type="ECO:0000256" key="4">
    <source>
        <dbReference type="ARBA" id="ARBA00022525"/>
    </source>
</evidence>
<feature type="domain" description="CFEM" evidence="10">
    <location>
        <begin position="41"/>
        <end position="113"/>
    </location>
</feature>
<evidence type="ECO:0000256" key="9">
    <source>
        <dbReference type="SAM" id="SignalP"/>
    </source>
</evidence>
<dbReference type="AlphaFoldDB" id="A0AAN8A396"/>
<evidence type="ECO:0000313" key="12">
    <source>
        <dbReference type="Proteomes" id="UP001310594"/>
    </source>
</evidence>
<dbReference type="EMBL" id="JAVRQU010000006">
    <property type="protein sequence ID" value="KAK5701562.1"/>
    <property type="molecule type" value="Genomic_DNA"/>
</dbReference>
<dbReference type="InterPro" id="IPR008427">
    <property type="entry name" value="Extracellular_membr_CFEM_dom"/>
</dbReference>
<keyword evidence="7" id="KW-1015">Disulfide bond</keyword>
<dbReference type="GO" id="GO:0098552">
    <property type="term" value="C:side of membrane"/>
    <property type="evidence" value="ECO:0007669"/>
    <property type="project" value="UniProtKB-KW"/>
</dbReference>